<keyword evidence="9" id="KW-0375">Hydrogen ion transport</keyword>
<dbReference type="GO" id="GO:0016020">
    <property type="term" value="C:membrane"/>
    <property type="evidence" value="ECO:0007669"/>
    <property type="project" value="UniProtKB-SubCell"/>
</dbReference>
<evidence type="ECO:0000256" key="10">
    <source>
        <dbReference type="ARBA" id="ARBA00022840"/>
    </source>
</evidence>
<proteinExistence type="inferred from homology"/>
<dbReference type="HAMAP" id="MF_01416">
    <property type="entry name" value="ATP_synth_delta_bact"/>
    <property type="match status" value="1"/>
</dbReference>
<evidence type="ECO:0000256" key="13">
    <source>
        <dbReference type="ARBA" id="ARBA00023310"/>
    </source>
</evidence>
<evidence type="ECO:0000256" key="9">
    <source>
        <dbReference type="ARBA" id="ARBA00022781"/>
    </source>
</evidence>
<keyword evidence="13" id="KW-0066">ATP synthesis</keyword>
<evidence type="ECO:0000256" key="2">
    <source>
        <dbReference type="ARBA" id="ARBA00007046"/>
    </source>
</evidence>
<dbReference type="Pfam" id="PF00213">
    <property type="entry name" value="OSCP"/>
    <property type="match status" value="1"/>
</dbReference>
<dbReference type="EMBL" id="CAJPEX010000684">
    <property type="protein sequence ID" value="CAG0916850.1"/>
    <property type="molecule type" value="Genomic_DNA"/>
</dbReference>
<dbReference type="GO" id="GO:0008478">
    <property type="term" value="F:pyridoxal kinase activity"/>
    <property type="evidence" value="ECO:0007669"/>
    <property type="project" value="UniProtKB-EC"/>
</dbReference>
<name>A0A7R9GDE7_9CRUS</name>
<protein>
    <recommendedName>
        <fullName evidence="4">pyridoxal kinase</fullName>
        <ecNumber evidence="4">2.7.1.35</ecNumber>
    </recommendedName>
    <alternativeName>
        <fullName evidence="15">Oligomycin sensitivity conferral protein</fullName>
    </alternativeName>
    <alternativeName>
        <fullName evidence="14">Pyridoxine kinase</fullName>
    </alternativeName>
</protein>
<dbReference type="PANTHER" id="PTHR10534:SF2">
    <property type="entry name" value="PYRIDOXAL KINASE"/>
    <property type="match status" value="1"/>
</dbReference>
<dbReference type="AlphaFoldDB" id="A0A7R9GDE7"/>
<dbReference type="InterPro" id="IPR029056">
    <property type="entry name" value="Ribokinase-like"/>
</dbReference>
<evidence type="ECO:0000256" key="1">
    <source>
        <dbReference type="ARBA" id="ARBA00004370"/>
    </source>
</evidence>
<dbReference type="NCBIfam" id="TIGR00687">
    <property type="entry name" value="pyridox_kin"/>
    <property type="match status" value="1"/>
</dbReference>
<keyword evidence="11" id="KW-0406">Ion transport</keyword>
<dbReference type="GO" id="GO:0046933">
    <property type="term" value="F:proton-transporting ATP synthase activity, rotational mechanism"/>
    <property type="evidence" value="ECO:0007669"/>
    <property type="project" value="InterPro"/>
</dbReference>
<accession>A0A7R9GDE7</accession>
<dbReference type="SUPFAM" id="SSF53613">
    <property type="entry name" value="Ribokinase-like"/>
    <property type="match status" value="1"/>
</dbReference>
<evidence type="ECO:0000256" key="4">
    <source>
        <dbReference type="ARBA" id="ARBA00012104"/>
    </source>
</evidence>
<evidence type="ECO:0000256" key="15">
    <source>
        <dbReference type="ARBA" id="ARBA00033369"/>
    </source>
</evidence>
<evidence type="ECO:0000256" key="14">
    <source>
        <dbReference type="ARBA" id="ARBA00032808"/>
    </source>
</evidence>
<keyword evidence="8" id="KW-0418">Kinase</keyword>
<keyword evidence="18" id="KW-1185">Reference proteome</keyword>
<keyword evidence="6" id="KW-0808">Transferase</keyword>
<evidence type="ECO:0000256" key="5">
    <source>
        <dbReference type="ARBA" id="ARBA00022448"/>
    </source>
</evidence>
<comment type="similarity">
    <text evidence="3">Belongs to the pyridoxine kinase family.</text>
</comment>
<dbReference type="PANTHER" id="PTHR10534">
    <property type="entry name" value="PYRIDOXAL KINASE"/>
    <property type="match status" value="1"/>
</dbReference>
<dbReference type="GO" id="GO:0005829">
    <property type="term" value="C:cytosol"/>
    <property type="evidence" value="ECO:0007669"/>
    <property type="project" value="TreeGrafter"/>
</dbReference>
<dbReference type="InterPro" id="IPR000711">
    <property type="entry name" value="ATPase_OSCP/dsu"/>
</dbReference>
<dbReference type="Pfam" id="PF00294">
    <property type="entry name" value="PfkB"/>
    <property type="match status" value="1"/>
</dbReference>
<dbReference type="GO" id="GO:0005524">
    <property type="term" value="F:ATP binding"/>
    <property type="evidence" value="ECO:0007669"/>
    <property type="project" value="UniProtKB-KW"/>
</dbReference>
<dbReference type="Gene3D" id="1.10.520.20">
    <property type="entry name" value="N-terminal domain of the delta subunit of the F1F0-ATP synthase"/>
    <property type="match status" value="1"/>
</dbReference>
<dbReference type="GO" id="GO:0009443">
    <property type="term" value="P:pyridoxal 5'-phosphate salvage"/>
    <property type="evidence" value="ECO:0007669"/>
    <property type="project" value="InterPro"/>
</dbReference>
<keyword evidence="12" id="KW-0472">Membrane</keyword>
<dbReference type="Gene3D" id="3.40.1190.20">
    <property type="match status" value="1"/>
</dbReference>
<reference evidence="17" key="1">
    <citation type="submission" date="2020-11" db="EMBL/GenBank/DDBJ databases">
        <authorList>
            <person name="Tran Van P."/>
        </authorList>
    </citation>
    <scope>NUCLEOTIDE SEQUENCE</scope>
</reference>
<dbReference type="EC" id="2.7.1.35" evidence="4"/>
<keyword evidence="10" id="KW-0067">ATP-binding</keyword>
<evidence type="ECO:0000259" key="16">
    <source>
        <dbReference type="Pfam" id="PF00294"/>
    </source>
</evidence>
<evidence type="ECO:0000313" key="18">
    <source>
        <dbReference type="Proteomes" id="UP000678499"/>
    </source>
</evidence>
<comment type="subcellular location">
    <subcellularLocation>
        <location evidence="1">Membrane</location>
    </subcellularLocation>
</comment>
<evidence type="ECO:0000313" key="17">
    <source>
        <dbReference type="EMBL" id="CAD7276698.1"/>
    </source>
</evidence>
<dbReference type="CDD" id="cd01173">
    <property type="entry name" value="pyridoxal_pyridoxamine_kinase"/>
    <property type="match status" value="1"/>
</dbReference>
<evidence type="ECO:0000256" key="11">
    <source>
        <dbReference type="ARBA" id="ARBA00023065"/>
    </source>
</evidence>
<keyword evidence="5" id="KW-0813">Transport</keyword>
<gene>
    <name evidence="17" type="ORF">NMOB1V02_LOCUS4449</name>
</gene>
<feature type="domain" description="Carbohydrate kinase PfkB" evidence="16">
    <location>
        <begin position="335"/>
        <end position="457"/>
    </location>
</feature>
<dbReference type="InterPro" id="IPR004625">
    <property type="entry name" value="PyrdxlKinase"/>
</dbReference>
<sequence>MAFKGIIQVRNMCSNVAMIRPPIQVFGTEGKYATALYSAAAKSKKLDEVEKELTTFQGMLHANNKTRDYLMDPTVNRTVKQQALLDISKQNSFTQVTANFLGLVAGNGRLNTLDHIVNSYKLMMSAQRGEVICEVVTAKPLDADQKKELDGALKAFLKPGQQLILKTKVDESLIGGMVVSIGDNMPLICRNCSGCQAVEVLNKMETEAKVLSIQSHVVFGYVGNRSAAFPLQYMGIEVDSVNSVQFSNHTGYGKWKGQVLSASDLDDLYAGLKVNNLTSDYTHSLSGYVGDDGFLMSIVKAVADLKKDRPGLVYLCDPVLGDYDQGLYVPSSLVPIYRDLVVPLADIICPNQFEAELLTDSKINSVECVLKAVDALHQKGPRIVVISSAEIDSKYFALVSEKVNGNVRRFKAPMQKLLCNFTGTGDLFASLFLANYINTSDVGKSLRMTVASMQDTLKKTAQHAERVSGSLQNARTKDLELRLVQSRAYFVKPETEVKLIEL</sequence>
<evidence type="ECO:0000256" key="12">
    <source>
        <dbReference type="ARBA" id="ARBA00023136"/>
    </source>
</evidence>
<organism evidence="17">
    <name type="scientific">Notodromas monacha</name>
    <dbReference type="NCBI Taxonomy" id="399045"/>
    <lineage>
        <taxon>Eukaryota</taxon>
        <taxon>Metazoa</taxon>
        <taxon>Ecdysozoa</taxon>
        <taxon>Arthropoda</taxon>
        <taxon>Crustacea</taxon>
        <taxon>Oligostraca</taxon>
        <taxon>Ostracoda</taxon>
        <taxon>Podocopa</taxon>
        <taxon>Podocopida</taxon>
        <taxon>Cypridocopina</taxon>
        <taxon>Cypridoidea</taxon>
        <taxon>Cyprididae</taxon>
        <taxon>Notodromas</taxon>
    </lineage>
</organism>
<evidence type="ECO:0000256" key="3">
    <source>
        <dbReference type="ARBA" id="ARBA00008805"/>
    </source>
</evidence>
<dbReference type="OrthoDB" id="2104723at2759"/>
<comment type="similarity">
    <text evidence="2">Belongs to the ATPase delta chain family.</text>
</comment>
<dbReference type="SUPFAM" id="SSF47928">
    <property type="entry name" value="N-terminal domain of the delta subunit of the F1F0-ATP synthase"/>
    <property type="match status" value="1"/>
</dbReference>
<dbReference type="PRINTS" id="PR00125">
    <property type="entry name" value="ATPASEDELTA"/>
</dbReference>
<evidence type="ECO:0000256" key="7">
    <source>
        <dbReference type="ARBA" id="ARBA00022741"/>
    </source>
</evidence>
<dbReference type="EMBL" id="OA882721">
    <property type="protein sequence ID" value="CAD7276698.1"/>
    <property type="molecule type" value="Genomic_DNA"/>
</dbReference>
<keyword evidence="7" id="KW-0547">Nucleotide-binding</keyword>
<evidence type="ECO:0000256" key="6">
    <source>
        <dbReference type="ARBA" id="ARBA00022679"/>
    </source>
</evidence>
<dbReference type="NCBIfam" id="TIGR01145">
    <property type="entry name" value="ATP_synt_delta"/>
    <property type="match status" value="1"/>
</dbReference>
<evidence type="ECO:0000256" key="8">
    <source>
        <dbReference type="ARBA" id="ARBA00022777"/>
    </source>
</evidence>
<dbReference type="Proteomes" id="UP000678499">
    <property type="component" value="Unassembled WGS sequence"/>
</dbReference>
<dbReference type="InterPro" id="IPR011611">
    <property type="entry name" value="PfkB_dom"/>
</dbReference>
<dbReference type="InterPro" id="IPR026015">
    <property type="entry name" value="ATP_synth_OSCP/delta_N_sf"/>
</dbReference>